<evidence type="ECO:0000313" key="4">
    <source>
        <dbReference type="Proteomes" id="UP000013827"/>
    </source>
</evidence>
<reference evidence="3" key="2">
    <citation type="submission" date="2024-10" db="UniProtKB">
        <authorList>
            <consortium name="EnsemblProtists"/>
        </authorList>
    </citation>
    <scope>IDENTIFICATION</scope>
</reference>
<keyword evidence="4" id="KW-1185">Reference proteome</keyword>
<dbReference type="PaxDb" id="2903-EOD30386"/>
<keyword evidence="2" id="KW-0472">Membrane</keyword>
<dbReference type="KEGG" id="ehx:EMIHUDRAFT_442524"/>
<protein>
    <submittedName>
        <fullName evidence="3">Uncharacterized protein</fullName>
    </submittedName>
</protein>
<dbReference type="AlphaFoldDB" id="A0A0D3K3Q1"/>
<keyword evidence="2" id="KW-1133">Transmembrane helix</keyword>
<evidence type="ECO:0000256" key="2">
    <source>
        <dbReference type="SAM" id="Phobius"/>
    </source>
</evidence>
<dbReference type="RefSeq" id="XP_005782815.1">
    <property type="nucleotide sequence ID" value="XM_005782758.1"/>
</dbReference>
<organism evidence="3 4">
    <name type="scientific">Emiliania huxleyi (strain CCMP1516)</name>
    <dbReference type="NCBI Taxonomy" id="280463"/>
    <lineage>
        <taxon>Eukaryota</taxon>
        <taxon>Haptista</taxon>
        <taxon>Haptophyta</taxon>
        <taxon>Prymnesiophyceae</taxon>
        <taxon>Isochrysidales</taxon>
        <taxon>Noelaerhabdaceae</taxon>
        <taxon>Emiliania</taxon>
    </lineage>
</organism>
<feature type="region of interest" description="Disordered" evidence="1">
    <location>
        <begin position="283"/>
        <end position="308"/>
    </location>
</feature>
<dbReference type="Proteomes" id="UP000013827">
    <property type="component" value="Unassembled WGS sequence"/>
</dbReference>
<evidence type="ECO:0000313" key="3">
    <source>
        <dbReference type="EnsemblProtists" id="EOD30386"/>
    </source>
</evidence>
<evidence type="ECO:0000256" key="1">
    <source>
        <dbReference type="SAM" id="MobiDB-lite"/>
    </source>
</evidence>
<keyword evidence="2" id="KW-0812">Transmembrane</keyword>
<dbReference type="EnsemblProtists" id="EOD30386">
    <property type="protein sequence ID" value="EOD30386"/>
    <property type="gene ID" value="EMIHUDRAFT_442524"/>
</dbReference>
<feature type="transmembrane region" description="Helical" evidence="2">
    <location>
        <begin position="545"/>
        <end position="567"/>
    </location>
</feature>
<name>A0A0D3K3Q1_EMIH1</name>
<dbReference type="HOGENOM" id="CLU_477732_0_0_1"/>
<sequence>MRLHSLLPLLPPLNAAAKLARRLCVGISCAAAGAATSARCARLSADDDRRVDWNDDRLLDGVPRAGESGTIYTNVYSLALDGSPHCTTQQHQHALSRGPATLVLLWREVMKQGGRPMGHSSERWLGGLYANGLPPGTPACTPVKVPIGSGFDFALVPLPLEENGPLIYKEDKSCSPYFSVEDKPAGRTQLQLKAEVSVTGGQEVALLAGTPGAHDPTVRESLMMDTAAYYCGEIFNGVDVFTSSPDTVRDWPGAEAHLSGEFRSIEWSTGILASDGLRRGPIGSQWRAGLGPADASPPEAERHVSSGGWEGLCLRPKAEEDKDGNLRKPPRVLITEEVADRMALVASLPIGSLAGWYIGDQPSHGANTGYDTKLIMQVILPSTVELVRLAQAEEAAWQEANPGGDAGGEHALPMAFVEPIDEDMPPPPMNPMLPHDDDGSMLPPDDSGSSVLVDGAEAARRALTRAAISAALAPDGEYGRAAVAEAMAAAAGEDDERVPERQRRDAALAGVAVWAGGELQHEAAFAAGTVAMVSGAALLVGGGGALVPVVFVVVCSVYSVIVARVIAQLEG</sequence>
<dbReference type="GeneID" id="17275658"/>
<proteinExistence type="predicted"/>
<accession>A0A0D3K3Q1</accession>
<reference evidence="4" key="1">
    <citation type="journal article" date="2013" name="Nature">
        <title>Pan genome of the phytoplankton Emiliania underpins its global distribution.</title>
        <authorList>
            <person name="Read B.A."/>
            <person name="Kegel J."/>
            <person name="Klute M.J."/>
            <person name="Kuo A."/>
            <person name="Lefebvre S.C."/>
            <person name="Maumus F."/>
            <person name="Mayer C."/>
            <person name="Miller J."/>
            <person name="Monier A."/>
            <person name="Salamov A."/>
            <person name="Young J."/>
            <person name="Aguilar M."/>
            <person name="Claverie J.M."/>
            <person name="Frickenhaus S."/>
            <person name="Gonzalez K."/>
            <person name="Herman E.K."/>
            <person name="Lin Y.C."/>
            <person name="Napier J."/>
            <person name="Ogata H."/>
            <person name="Sarno A.F."/>
            <person name="Shmutz J."/>
            <person name="Schroeder D."/>
            <person name="de Vargas C."/>
            <person name="Verret F."/>
            <person name="von Dassow P."/>
            <person name="Valentin K."/>
            <person name="Van de Peer Y."/>
            <person name="Wheeler G."/>
            <person name="Dacks J.B."/>
            <person name="Delwiche C.F."/>
            <person name="Dyhrman S.T."/>
            <person name="Glockner G."/>
            <person name="John U."/>
            <person name="Richards T."/>
            <person name="Worden A.Z."/>
            <person name="Zhang X."/>
            <person name="Grigoriev I.V."/>
            <person name="Allen A.E."/>
            <person name="Bidle K."/>
            <person name="Borodovsky M."/>
            <person name="Bowler C."/>
            <person name="Brownlee C."/>
            <person name="Cock J.M."/>
            <person name="Elias M."/>
            <person name="Gladyshev V.N."/>
            <person name="Groth M."/>
            <person name="Guda C."/>
            <person name="Hadaegh A."/>
            <person name="Iglesias-Rodriguez M.D."/>
            <person name="Jenkins J."/>
            <person name="Jones B.M."/>
            <person name="Lawson T."/>
            <person name="Leese F."/>
            <person name="Lindquist E."/>
            <person name="Lobanov A."/>
            <person name="Lomsadze A."/>
            <person name="Malik S.B."/>
            <person name="Marsh M.E."/>
            <person name="Mackinder L."/>
            <person name="Mock T."/>
            <person name="Mueller-Roeber B."/>
            <person name="Pagarete A."/>
            <person name="Parker M."/>
            <person name="Probert I."/>
            <person name="Quesneville H."/>
            <person name="Raines C."/>
            <person name="Rensing S.A."/>
            <person name="Riano-Pachon D.M."/>
            <person name="Richier S."/>
            <person name="Rokitta S."/>
            <person name="Shiraiwa Y."/>
            <person name="Soanes D.M."/>
            <person name="van der Giezen M."/>
            <person name="Wahlund T.M."/>
            <person name="Williams B."/>
            <person name="Wilson W."/>
            <person name="Wolfe G."/>
            <person name="Wurch L.L."/>
        </authorList>
    </citation>
    <scope>NUCLEOTIDE SEQUENCE</scope>
</reference>